<evidence type="ECO:0000256" key="4">
    <source>
        <dbReference type="ARBA" id="ARBA00023136"/>
    </source>
</evidence>
<dbReference type="InterPro" id="IPR050186">
    <property type="entry name" value="TPT_transporter"/>
</dbReference>
<sequence>MPLLDPPGLLSFNWDLTNTSLIFLSTLFGFLLQWSGALALGATSATSHVVLGQFKTCVIMLAGYLLFNSDPGIVSLCGAIIALLAMSVYTSLNLHEASDTTNQLPKLNPSASRQPLRNNIGDVEVDVRTAAESA</sequence>
<organism evidence="6 7">
    <name type="scientific">Acorus calamus</name>
    <name type="common">Sweet flag</name>
    <dbReference type="NCBI Taxonomy" id="4465"/>
    <lineage>
        <taxon>Eukaryota</taxon>
        <taxon>Viridiplantae</taxon>
        <taxon>Streptophyta</taxon>
        <taxon>Embryophyta</taxon>
        <taxon>Tracheophyta</taxon>
        <taxon>Spermatophyta</taxon>
        <taxon>Magnoliopsida</taxon>
        <taxon>Liliopsida</taxon>
        <taxon>Acoraceae</taxon>
        <taxon>Acorus</taxon>
    </lineage>
</organism>
<reference evidence="6" key="1">
    <citation type="journal article" date="2023" name="Nat. Commun.">
        <title>Diploid and tetraploid genomes of Acorus and the evolution of monocots.</title>
        <authorList>
            <person name="Ma L."/>
            <person name="Liu K.W."/>
            <person name="Li Z."/>
            <person name="Hsiao Y.Y."/>
            <person name="Qi Y."/>
            <person name="Fu T."/>
            <person name="Tang G.D."/>
            <person name="Zhang D."/>
            <person name="Sun W.H."/>
            <person name="Liu D.K."/>
            <person name="Li Y."/>
            <person name="Chen G.Z."/>
            <person name="Liu X.D."/>
            <person name="Liao X.Y."/>
            <person name="Jiang Y.T."/>
            <person name="Yu X."/>
            <person name="Hao Y."/>
            <person name="Huang J."/>
            <person name="Zhao X.W."/>
            <person name="Ke S."/>
            <person name="Chen Y.Y."/>
            <person name="Wu W.L."/>
            <person name="Hsu J.L."/>
            <person name="Lin Y.F."/>
            <person name="Huang M.D."/>
            <person name="Li C.Y."/>
            <person name="Huang L."/>
            <person name="Wang Z.W."/>
            <person name="Zhao X."/>
            <person name="Zhong W.Y."/>
            <person name="Peng D.H."/>
            <person name="Ahmad S."/>
            <person name="Lan S."/>
            <person name="Zhang J.S."/>
            <person name="Tsai W.C."/>
            <person name="Van de Peer Y."/>
            <person name="Liu Z.J."/>
        </authorList>
    </citation>
    <scope>NUCLEOTIDE SEQUENCE</scope>
    <source>
        <strain evidence="6">CP</strain>
    </source>
</reference>
<keyword evidence="4 5" id="KW-0472">Membrane</keyword>
<keyword evidence="3 5" id="KW-1133">Transmembrane helix</keyword>
<keyword evidence="2 5" id="KW-0812">Transmembrane</keyword>
<protein>
    <recommendedName>
        <fullName evidence="8">Sugar phosphate transporter domain-containing protein</fullName>
    </recommendedName>
</protein>
<gene>
    <name evidence="6" type="ORF">QJS10_CPB17g00459</name>
</gene>
<evidence type="ECO:0000313" key="7">
    <source>
        <dbReference type="Proteomes" id="UP001180020"/>
    </source>
</evidence>
<feature type="transmembrane region" description="Helical" evidence="5">
    <location>
        <begin position="73"/>
        <end position="92"/>
    </location>
</feature>
<comment type="subcellular location">
    <subcellularLocation>
        <location evidence="1">Membrane</location>
        <topology evidence="1">Multi-pass membrane protein</topology>
    </subcellularLocation>
</comment>
<evidence type="ECO:0000256" key="1">
    <source>
        <dbReference type="ARBA" id="ARBA00004141"/>
    </source>
</evidence>
<dbReference type="Proteomes" id="UP001180020">
    <property type="component" value="Unassembled WGS sequence"/>
</dbReference>
<feature type="transmembrane region" description="Helical" evidence="5">
    <location>
        <begin position="49"/>
        <end position="67"/>
    </location>
</feature>
<dbReference type="AlphaFoldDB" id="A0AAV9CW43"/>
<name>A0AAV9CW43_ACOCL</name>
<evidence type="ECO:0000256" key="2">
    <source>
        <dbReference type="ARBA" id="ARBA00022692"/>
    </source>
</evidence>
<keyword evidence="7" id="KW-1185">Reference proteome</keyword>
<evidence type="ECO:0000256" key="5">
    <source>
        <dbReference type="SAM" id="Phobius"/>
    </source>
</evidence>
<dbReference type="GO" id="GO:0016020">
    <property type="term" value="C:membrane"/>
    <property type="evidence" value="ECO:0007669"/>
    <property type="project" value="UniProtKB-SubCell"/>
</dbReference>
<evidence type="ECO:0008006" key="8">
    <source>
        <dbReference type="Google" id="ProtNLM"/>
    </source>
</evidence>
<reference evidence="6" key="2">
    <citation type="submission" date="2023-06" db="EMBL/GenBank/DDBJ databases">
        <authorList>
            <person name="Ma L."/>
            <person name="Liu K.-W."/>
            <person name="Li Z."/>
            <person name="Hsiao Y.-Y."/>
            <person name="Qi Y."/>
            <person name="Fu T."/>
            <person name="Tang G."/>
            <person name="Zhang D."/>
            <person name="Sun W.-H."/>
            <person name="Liu D.-K."/>
            <person name="Li Y."/>
            <person name="Chen G.-Z."/>
            <person name="Liu X.-D."/>
            <person name="Liao X.-Y."/>
            <person name="Jiang Y.-T."/>
            <person name="Yu X."/>
            <person name="Hao Y."/>
            <person name="Huang J."/>
            <person name="Zhao X.-W."/>
            <person name="Ke S."/>
            <person name="Chen Y.-Y."/>
            <person name="Wu W.-L."/>
            <person name="Hsu J.-L."/>
            <person name="Lin Y.-F."/>
            <person name="Huang M.-D."/>
            <person name="Li C.-Y."/>
            <person name="Huang L."/>
            <person name="Wang Z.-W."/>
            <person name="Zhao X."/>
            <person name="Zhong W.-Y."/>
            <person name="Peng D.-H."/>
            <person name="Ahmad S."/>
            <person name="Lan S."/>
            <person name="Zhang J.-S."/>
            <person name="Tsai W.-C."/>
            <person name="Van De Peer Y."/>
            <person name="Liu Z.-J."/>
        </authorList>
    </citation>
    <scope>NUCLEOTIDE SEQUENCE</scope>
    <source>
        <strain evidence="6">CP</strain>
        <tissue evidence="6">Leaves</tissue>
    </source>
</reference>
<dbReference type="EMBL" id="JAUJYO010000017">
    <property type="protein sequence ID" value="KAK1292802.1"/>
    <property type="molecule type" value="Genomic_DNA"/>
</dbReference>
<feature type="transmembrane region" description="Helical" evidence="5">
    <location>
        <begin position="20"/>
        <end position="42"/>
    </location>
</feature>
<evidence type="ECO:0000256" key="3">
    <source>
        <dbReference type="ARBA" id="ARBA00022989"/>
    </source>
</evidence>
<proteinExistence type="predicted"/>
<accession>A0AAV9CW43</accession>
<evidence type="ECO:0000313" key="6">
    <source>
        <dbReference type="EMBL" id="KAK1292802.1"/>
    </source>
</evidence>
<comment type="caution">
    <text evidence="6">The sequence shown here is derived from an EMBL/GenBank/DDBJ whole genome shotgun (WGS) entry which is preliminary data.</text>
</comment>
<dbReference type="PANTHER" id="PTHR11132">
    <property type="entry name" value="SOLUTE CARRIER FAMILY 35"/>
    <property type="match status" value="1"/>
</dbReference>